<organism evidence="2 3">
    <name type="scientific">Rivibacter subsaxonicus</name>
    <dbReference type="NCBI Taxonomy" id="457575"/>
    <lineage>
        <taxon>Bacteria</taxon>
        <taxon>Pseudomonadati</taxon>
        <taxon>Pseudomonadota</taxon>
        <taxon>Betaproteobacteria</taxon>
        <taxon>Burkholderiales</taxon>
        <taxon>Rivibacter</taxon>
    </lineage>
</organism>
<dbReference type="Proteomes" id="UP000293671">
    <property type="component" value="Unassembled WGS sequence"/>
</dbReference>
<keyword evidence="3" id="KW-1185">Reference proteome</keyword>
<dbReference type="Pfam" id="PF13145">
    <property type="entry name" value="Rotamase_2"/>
    <property type="match status" value="1"/>
</dbReference>
<gene>
    <name evidence="2" type="ORF">EV670_2564</name>
</gene>
<name>A0A4Q7VPI1_9BURK</name>
<dbReference type="Gene3D" id="1.10.8.1040">
    <property type="match status" value="1"/>
</dbReference>
<proteinExistence type="predicted"/>
<dbReference type="EMBL" id="SHKP01000006">
    <property type="protein sequence ID" value="RZT98154.1"/>
    <property type="molecule type" value="Genomic_DNA"/>
</dbReference>
<accession>A0A4Q7VPI1</accession>
<evidence type="ECO:0000259" key="1">
    <source>
        <dbReference type="Pfam" id="PF13145"/>
    </source>
</evidence>
<dbReference type="InterPro" id="IPR027304">
    <property type="entry name" value="Trigger_fact/SurA_dom_sf"/>
</dbReference>
<dbReference type="SUPFAM" id="SSF109998">
    <property type="entry name" value="Triger factor/SurA peptide-binding domain-like"/>
    <property type="match status" value="1"/>
</dbReference>
<sequence length="280" mass="30021">MFGVLVAGCREDGAVPESQVAARVNGEDVSVHQVQAVLARQPRLLATAGEASAQRVLEALIDQEVASQAAREQGLASDPLVIQSKHATERELLARAHHDRIAAKAGGSTSDEIDRYYDSRPGLFAQRRLYVLQETAIEASDAQIKEAKAIALRSRGADELVRALKEAGFRPASRQFVQAAEDLPMVLLEPLASAEPGQSRLFPQAGGARIFTIIYAHAAPVDRRTAAPAITEFLLAERKRQLVADEMKRLRQAAQVSYGGTFARSAASAPLAGPSASVPR</sequence>
<evidence type="ECO:0000313" key="3">
    <source>
        <dbReference type="Proteomes" id="UP000293671"/>
    </source>
</evidence>
<reference evidence="2 3" key="1">
    <citation type="submission" date="2019-02" db="EMBL/GenBank/DDBJ databases">
        <title>Genomic Encyclopedia of Type Strains, Phase IV (KMG-IV): sequencing the most valuable type-strain genomes for metagenomic binning, comparative biology and taxonomic classification.</title>
        <authorList>
            <person name="Goeker M."/>
        </authorList>
    </citation>
    <scope>NUCLEOTIDE SEQUENCE [LARGE SCALE GENOMIC DNA]</scope>
    <source>
        <strain evidence="2 3">DSM 19570</strain>
    </source>
</reference>
<keyword evidence="2" id="KW-0413">Isomerase</keyword>
<dbReference type="NCBIfam" id="TIGR02925">
    <property type="entry name" value="cis_trans_EpsD"/>
    <property type="match status" value="1"/>
</dbReference>
<dbReference type="InterPro" id="IPR014274">
    <property type="entry name" value="PPIase_EpsD"/>
</dbReference>
<comment type="caution">
    <text evidence="2">The sequence shown here is derived from an EMBL/GenBank/DDBJ whole genome shotgun (WGS) entry which is preliminary data.</text>
</comment>
<evidence type="ECO:0000313" key="2">
    <source>
        <dbReference type="EMBL" id="RZT98154.1"/>
    </source>
</evidence>
<feature type="domain" description="PpiC" evidence="1">
    <location>
        <begin position="109"/>
        <end position="214"/>
    </location>
</feature>
<dbReference type="AlphaFoldDB" id="A0A4Q7VPI1"/>
<dbReference type="InterPro" id="IPR000297">
    <property type="entry name" value="PPIase_PpiC"/>
</dbReference>
<dbReference type="GO" id="GO:0003755">
    <property type="term" value="F:peptidyl-prolyl cis-trans isomerase activity"/>
    <property type="evidence" value="ECO:0007669"/>
    <property type="project" value="InterPro"/>
</dbReference>
<protein>
    <submittedName>
        <fullName evidence="2">EpsD family peptidyl-prolyl cis-trans isomerase</fullName>
    </submittedName>
</protein>